<name>A0A8B6HFX3_MYTGA</name>
<evidence type="ECO:0000313" key="3">
    <source>
        <dbReference type="Proteomes" id="UP000596742"/>
    </source>
</evidence>
<evidence type="ECO:0000313" key="2">
    <source>
        <dbReference type="EMBL" id="VDI79315.1"/>
    </source>
</evidence>
<dbReference type="Proteomes" id="UP000596742">
    <property type="component" value="Unassembled WGS sequence"/>
</dbReference>
<organism evidence="2 3">
    <name type="scientific">Mytilus galloprovincialis</name>
    <name type="common">Mediterranean mussel</name>
    <dbReference type="NCBI Taxonomy" id="29158"/>
    <lineage>
        <taxon>Eukaryota</taxon>
        <taxon>Metazoa</taxon>
        <taxon>Spiralia</taxon>
        <taxon>Lophotrochozoa</taxon>
        <taxon>Mollusca</taxon>
        <taxon>Bivalvia</taxon>
        <taxon>Autobranchia</taxon>
        <taxon>Pteriomorphia</taxon>
        <taxon>Mytilida</taxon>
        <taxon>Mytiloidea</taxon>
        <taxon>Mytilidae</taxon>
        <taxon>Mytilinae</taxon>
        <taxon>Mytilus</taxon>
    </lineage>
</organism>
<feature type="signal peptide" evidence="1">
    <location>
        <begin position="1"/>
        <end position="20"/>
    </location>
</feature>
<keyword evidence="3" id="KW-1185">Reference proteome</keyword>
<reference evidence="2" key="1">
    <citation type="submission" date="2018-11" db="EMBL/GenBank/DDBJ databases">
        <authorList>
            <person name="Alioto T."/>
            <person name="Alioto T."/>
        </authorList>
    </citation>
    <scope>NUCLEOTIDE SEQUENCE</scope>
</reference>
<comment type="caution">
    <text evidence="2">The sequence shown here is derived from an EMBL/GenBank/DDBJ whole genome shotgun (WGS) entry which is preliminary data.</text>
</comment>
<proteinExistence type="predicted"/>
<sequence>MIRNTYCWITVLVCCLIVASRKVPIRDCASCNARYNRRCTEQPSPSTNIIIKSAWAHRCAEIWDECEIHCALTTHGRD</sequence>
<accession>A0A8B6HFX3</accession>
<feature type="chain" id="PRO_5032737174" evidence="1">
    <location>
        <begin position="21"/>
        <end position="78"/>
    </location>
</feature>
<keyword evidence="1" id="KW-0732">Signal</keyword>
<evidence type="ECO:0000256" key="1">
    <source>
        <dbReference type="SAM" id="SignalP"/>
    </source>
</evidence>
<dbReference type="EMBL" id="UYJE01010054">
    <property type="protein sequence ID" value="VDI79315.1"/>
    <property type="molecule type" value="Genomic_DNA"/>
</dbReference>
<gene>
    <name evidence="2" type="ORF">MGAL_10B016320</name>
</gene>
<dbReference type="AlphaFoldDB" id="A0A8B6HFX3"/>
<protein>
    <submittedName>
        <fullName evidence="2">Uncharacterized protein</fullName>
    </submittedName>
</protein>